<evidence type="ECO:0008006" key="3">
    <source>
        <dbReference type="Google" id="ProtNLM"/>
    </source>
</evidence>
<evidence type="ECO:0000313" key="1">
    <source>
        <dbReference type="EMBL" id="MBB5723888.1"/>
    </source>
</evidence>
<dbReference type="AlphaFoldDB" id="A0A7W9BNS4"/>
<comment type="caution">
    <text evidence="1">The sequence shown here is derived from an EMBL/GenBank/DDBJ whole genome shotgun (WGS) entry which is preliminary data.</text>
</comment>
<organism evidence="1 2">
    <name type="scientific">Yoonia ponticola</name>
    <dbReference type="NCBI Taxonomy" id="1524255"/>
    <lineage>
        <taxon>Bacteria</taxon>
        <taxon>Pseudomonadati</taxon>
        <taxon>Pseudomonadota</taxon>
        <taxon>Alphaproteobacteria</taxon>
        <taxon>Rhodobacterales</taxon>
        <taxon>Paracoccaceae</taxon>
        <taxon>Yoonia</taxon>
    </lineage>
</organism>
<sequence>MRYMTGLCVFFGTLVLACEETSGQSAECASATQSVEHINIEGLNAEMVDVLQEIVKCLPSEEAAQEHAENIGANAAVGIQLILKDLYLNTPPDLATLRTLGAENLNIVLHPRRDVFTHSTLLTEAVRQANYAWTMALLQSGADPNGSGSLMAYVAVTEIWDPRSKWTALFQDGAPAIPFLQAYLDFGGYLNTTQDGGYGNAPLIRSPVGNLAATVFLLEQGADPWLTENPPRRLNFNSTMMGRYIFGSLAADFNEIMYVLVTRGLYTPPPQPVYQPLVHDFYLESLEELSDASGPERRHKLWTLQKVVSAMIARNAFEPSQRMLELLASNPIPDDEGGWVLPEGQLHQDYDDARVGATLGSNVW</sequence>
<reference evidence="1 2" key="1">
    <citation type="submission" date="2020-08" db="EMBL/GenBank/DDBJ databases">
        <title>Genomic Encyclopedia of Type Strains, Phase IV (KMG-IV): sequencing the most valuable type-strain genomes for metagenomic binning, comparative biology and taxonomic classification.</title>
        <authorList>
            <person name="Goeker M."/>
        </authorList>
    </citation>
    <scope>NUCLEOTIDE SEQUENCE [LARGE SCALE GENOMIC DNA]</scope>
    <source>
        <strain evidence="1 2">DSM 101064</strain>
    </source>
</reference>
<gene>
    <name evidence="1" type="ORF">FHS72_003535</name>
</gene>
<dbReference type="EMBL" id="JACIJM010000016">
    <property type="protein sequence ID" value="MBB5723888.1"/>
    <property type="molecule type" value="Genomic_DNA"/>
</dbReference>
<keyword evidence="2" id="KW-1185">Reference proteome</keyword>
<accession>A0A7W9BNS4</accession>
<protein>
    <recommendedName>
        <fullName evidence="3">Ankyrin repeat domain-containing protein</fullName>
    </recommendedName>
</protein>
<proteinExistence type="predicted"/>
<evidence type="ECO:0000313" key="2">
    <source>
        <dbReference type="Proteomes" id="UP000535415"/>
    </source>
</evidence>
<dbReference type="RefSeq" id="WP_183531001.1">
    <property type="nucleotide sequence ID" value="NZ_JACIJM010000016.1"/>
</dbReference>
<name>A0A7W9BNS4_9RHOB</name>
<dbReference type="Proteomes" id="UP000535415">
    <property type="component" value="Unassembled WGS sequence"/>
</dbReference>
<dbReference type="PROSITE" id="PS51257">
    <property type="entry name" value="PROKAR_LIPOPROTEIN"/>
    <property type="match status" value="1"/>
</dbReference>